<proteinExistence type="predicted"/>
<dbReference type="RefSeq" id="WP_021919577.1">
    <property type="nucleotide sequence ID" value="NZ_CAKXKJ010000009.1"/>
</dbReference>
<dbReference type="EMBL" id="QQRQ01000002">
    <property type="protein sequence ID" value="RFT07478.1"/>
    <property type="molecule type" value="Genomic_DNA"/>
</dbReference>
<dbReference type="GeneID" id="97994549"/>
<dbReference type="AlphaFoldDB" id="A0A3E2B623"/>
<keyword evidence="2" id="KW-1185">Reference proteome</keyword>
<evidence type="ECO:0000313" key="2">
    <source>
        <dbReference type="Proteomes" id="UP000260649"/>
    </source>
</evidence>
<reference evidence="1 2" key="1">
    <citation type="submission" date="2018-07" db="EMBL/GenBank/DDBJ databases">
        <title>GABA Modulating Bacteria of the Human Gut Microbiota.</title>
        <authorList>
            <person name="Strandwitz P."/>
            <person name="Kim K.H."/>
            <person name="Terekhova D."/>
            <person name="Liu J.K."/>
            <person name="Sharma A."/>
            <person name="Levering J."/>
            <person name="Mcdonald D."/>
            <person name="Dietrich D."/>
            <person name="Ramadhar T.R."/>
            <person name="Lekbua A."/>
            <person name="Mroue N."/>
            <person name="Liston C."/>
            <person name="Stewart E.J."/>
            <person name="Dubin M.J."/>
            <person name="Zengler K."/>
            <person name="Knight R."/>
            <person name="Gilbert J.A."/>
            <person name="Clardy J."/>
            <person name="Lewis K."/>
        </authorList>
    </citation>
    <scope>NUCLEOTIDE SEQUENCE [LARGE SCALE GENOMIC DNA]</scope>
    <source>
        <strain evidence="1 2">KLE1738</strain>
    </source>
</reference>
<sequence>MIEDAKRSIAFLCPVCRQPVILERTVFQLAASGSRLPCPCGKSALTVSLMGDQVRLTVPCLFCEQEHTVSCSTAAFLQEKTLAFSCANSGLDCCYVGEEASVFAAMRRLEETVDVLESEAGAQGTFLNDLVMEEILGELRDIGRRGGISCTCGCREWKLKINYSSVELFCAQCGGALKLPAATMSDIEDLCCKPTLTIRGGKPPEDAK</sequence>
<evidence type="ECO:0000313" key="1">
    <source>
        <dbReference type="EMBL" id="RFT07478.1"/>
    </source>
</evidence>
<name>A0A3E2B623_9FIRM</name>
<protein>
    <submittedName>
        <fullName evidence="1">Uncharacterized protein</fullName>
    </submittedName>
</protein>
<dbReference type="OrthoDB" id="1678992at2"/>
<comment type="caution">
    <text evidence="1">The sequence shown here is derived from an EMBL/GenBank/DDBJ whole genome shotgun (WGS) entry which is preliminary data.</text>
</comment>
<gene>
    <name evidence="1" type="ORF">DV520_02200</name>
</gene>
<dbReference type="Proteomes" id="UP000260649">
    <property type="component" value="Unassembled WGS sequence"/>
</dbReference>
<accession>A0A3E2B623</accession>
<organism evidence="1 2">
    <name type="scientific">Evtepia gabavorous</name>
    <dbReference type="NCBI Taxonomy" id="2211183"/>
    <lineage>
        <taxon>Bacteria</taxon>
        <taxon>Bacillati</taxon>
        <taxon>Bacillota</taxon>
        <taxon>Clostridia</taxon>
        <taxon>Eubacteriales</taxon>
        <taxon>Evtepia</taxon>
    </lineage>
</organism>